<reference evidence="1" key="1">
    <citation type="submission" date="2017-07" db="EMBL/GenBank/DDBJ databases">
        <title>Taro Niue Genome Assembly and Annotation.</title>
        <authorList>
            <person name="Atibalentja N."/>
            <person name="Keating K."/>
            <person name="Fields C.J."/>
        </authorList>
    </citation>
    <scope>NUCLEOTIDE SEQUENCE</scope>
    <source>
        <strain evidence="1">Niue_2</strain>
        <tissue evidence="1">Leaf</tissue>
    </source>
</reference>
<evidence type="ECO:0000313" key="2">
    <source>
        <dbReference type="Proteomes" id="UP000652761"/>
    </source>
</evidence>
<evidence type="ECO:0000313" key="1">
    <source>
        <dbReference type="EMBL" id="MQM04633.1"/>
    </source>
</evidence>
<sequence>MDIMEDMRGAEGWDGLEELGGITCQVKLPMRMLEIAVNLNPSKEDLEASFKDKGNAGSIDGVPVNPVHVQFNRGGHTSGIISEKGSINVNAIPGGFDSFLDQWDAVTEFYFDDHFAKRSELNSLGPFEIQVVKKWLTSEAASAASRDGWKLLDARWNITVATLKTTELYLFI</sequence>
<accession>A0A843W0I8</accession>
<dbReference type="Proteomes" id="UP000652761">
    <property type="component" value="Unassembled WGS sequence"/>
</dbReference>
<gene>
    <name evidence="1" type="ORF">Taro_037435</name>
</gene>
<keyword evidence="2" id="KW-1185">Reference proteome</keyword>
<comment type="caution">
    <text evidence="1">The sequence shown here is derived from an EMBL/GenBank/DDBJ whole genome shotgun (WGS) entry which is preliminary data.</text>
</comment>
<dbReference type="EMBL" id="NMUH01003256">
    <property type="protein sequence ID" value="MQM04633.1"/>
    <property type="molecule type" value="Genomic_DNA"/>
</dbReference>
<proteinExistence type="predicted"/>
<protein>
    <submittedName>
        <fullName evidence="1">Uncharacterized protein</fullName>
    </submittedName>
</protein>
<organism evidence="1 2">
    <name type="scientific">Colocasia esculenta</name>
    <name type="common">Wild taro</name>
    <name type="synonym">Arum esculentum</name>
    <dbReference type="NCBI Taxonomy" id="4460"/>
    <lineage>
        <taxon>Eukaryota</taxon>
        <taxon>Viridiplantae</taxon>
        <taxon>Streptophyta</taxon>
        <taxon>Embryophyta</taxon>
        <taxon>Tracheophyta</taxon>
        <taxon>Spermatophyta</taxon>
        <taxon>Magnoliopsida</taxon>
        <taxon>Liliopsida</taxon>
        <taxon>Araceae</taxon>
        <taxon>Aroideae</taxon>
        <taxon>Colocasieae</taxon>
        <taxon>Colocasia</taxon>
    </lineage>
</organism>
<dbReference type="OrthoDB" id="2320933at2759"/>
<name>A0A843W0I8_COLES</name>
<dbReference type="AlphaFoldDB" id="A0A843W0I8"/>